<name>A0A5D6VBR9_9BACT</name>
<dbReference type="NCBIfam" id="NF033547">
    <property type="entry name" value="transpos_IS1595"/>
    <property type="match status" value="1"/>
</dbReference>
<organism evidence="2 3">
    <name type="scientific">Hymenobacter lutimineralis</name>
    <dbReference type="NCBI Taxonomy" id="2606448"/>
    <lineage>
        <taxon>Bacteria</taxon>
        <taxon>Pseudomonadati</taxon>
        <taxon>Bacteroidota</taxon>
        <taxon>Cytophagia</taxon>
        <taxon>Cytophagales</taxon>
        <taxon>Hymenobacteraceae</taxon>
        <taxon>Hymenobacter</taxon>
    </lineage>
</organism>
<dbReference type="EMBL" id="VTHL01000003">
    <property type="protein sequence ID" value="TYZ12642.1"/>
    <property type="molecule type" value="Genomic_DNA"/>
</dbReference>
<evidence type="ECO:0000313" key="2">
    <source>
        <dbReference type="EMBL" id="TYZ12642.1"/>
    </source>
</evidence>
<dbReference type="InterPro" id="IPR024445">
    <property type="entry name" value="Tnp_ISXO2-like"/>
</dbReference>
<gene>
    <name evidence="2" type="ORF">FY528_04935</name>
</gene>
<dbReference type="InterPro" id="IPR024442">
    <property type="entry name" value="Transposase_Zn_ribbon"/>
</dbReference>
<proteinExistence type="predicted"/>
<dbReference type="Pfam" id="PF12760">
    <property type="entry name" value="Zn_ribbon_IS1595"/>
    <property type="match status" value="1"/>
</dbReference>
<dbReference type="PANTHER" id="PTHR47163:SF2">
    <property type="entry name" value="SI:DKEY-17M8.2"/>
    <property type="match status" value="1"/>
</dbReference>
<dbReference type="Pfam" id="PF12762">
    <property type="entry name" value="DDE_Tnp_IS1595"/>
    <property type="match status" value="1"/>
</dbReference>
<keyword evidence="3" id="KW-1185">Reference proteome</keyword>
<dbReference type="AlphaFoldDB" id="A0A5D6VBR9"/>
<comment type="caution">
    <text evidence="2">The sequence shown here is derived from an EMBL/GenBank/DDBJ whole genome shotgun (WGS) entry which is preliminary data.</text>
</comment>
<dbReference type="PANTHER" id="PTHR47163">
    <property type="entry name" value="DDE_TNP_IS1595 DOMAIN-CONTAINING PROTEIN"/>
    <property type="match status" value="1"/>
</dbReference>
<sequence length="298" mass="33619">MNIIQVYKQFPTQADCLAELERIRWNGKPQCPYCNSTNQTPAPKEHRYHCNNCNTSFSVTVGTIFHKTRLDLQKWFLAIALTLNAKKGFSARQLARDIEVNKDTAWSLMMRIRRAFVDAPDLMQGVVEIDETFVGGKNKNRHNDKKISGGQGGNGGDKTIVVGTLNREGKVKAEVAPDCTQGTLSAIIKKNVSKGAKIMTDEHRGYNSLTEDYIHSIVTHSIGEYVNGDTHTNTMEGFWSLLKRGVIGQYHYVTPKYLNQYVTEFCFRYNARKEKAADLFLRVLYKALNPYSPASAVL</sequence>
<dbReference type="Proteomes" id="UP000322791">
    <property type="component" value="Unassembled WGS sequence"/>
</dbReference>
<dbReference type="InterPro" id="IPR053164">
    <property type="entry name" value="IS1016-like_transposase"/>
</dbReference>
<evidence type="ECO:0000259" key="1">
    <source>
        <dbReference type="SMART" id="SM01126"/>
    </source>
</evidence>
<reference evidence="2 3" key="1">
    <citation type="submission" date="2019-08" db="EMBL/GenBank/DDBJ databases">
        <authorList>
            <person name="Seo M.-J."/>
        </authorList>
    </citation>
    <scope>NUCLEOTIDE SEQUENCE [LARGE SCALE GENOMIC DNA]</scope>
    <source>
        <strain evidence="2 3">KIGAM108</strain>
    </source>
</reference>
<dbReference type="SMART" id="SM01126">
    <property type="entry name" value="DDE_Tnp_IS1595"/>
    <property type="match status" value="1"/>
</dbReference>
<evidence type="ECO:0000313" key="3">
    <source>
        <dbReference type="Proteomes" id="UP000322791"/>
    </source>
</evidence>
<feature type="domain" description="ISXO2-like transposase" evidence="1">
    <location>
        <begin position="122"/>
        <end position="270"/>
    </location>
</feature>
<protein>
    <submittedName>
        <fullName evidence="2">IS1595 family transposase</fullName>
    </submittedName>
</protein>
<accession>A0A5D6VBR9</accession>